<proteinExistence type="predicted"/>
<comment type="caution">
    <text evidence="1">The sequence shown here is derived from an EMBL/GenBank/DDBJ whole genome shotgun (WGS) entry which is preliminary data.</text>
</comment>
<name>A0A7C4E334_CALS0</name>
<accession>A0A7C4E334</accession>
<reference evidence="1" key="1">
    <citation type="journal article" date="2020" name="mSystems">
        <title>Genome- and Community-Level Interaction Insights into Carbon Utilization and Element Cycling Functions of Hydrothermarchaeota in Hydrothermal Sediment.</title>
        <authorList>
            <person name="Zhou Z."/>
            <person name="Liu Y."/>
            <person name="Xu W."/>
            <person name="Pan J."/>
            <person name="Luo Z.H."/>
            <person name="Li M."/>
        </authorList>
    </citation>
    <scope>NUCLEOTIDE SEQUENCE [LARGE SCALE GENOMIC DNA]</scope>
    <source>
        <strain evidence="1">SpSt-613</strain>
    </source>
</reference>
<dbReference type="AlphaFoldDB" id="A0A7C4E334"/>
<protein>
    <submittedName>
        <fullName evidence="1">Uncharacterized protein</fullName>
    </submittedName>
</protein>
<dbReference type="EMBL" id="DTAD01000072">
    <property type="protein sequence ID" value="HGN90746.1"/>
    <property type="molecule type" value="Genomic_DNA"/>
</dbReference>
<gene>
    <name evidence="1" type="ORF">ENT82_06450</name>
</gene>
<organism evidence="1">
    <name type="scientific">Caldiarchaeum subterraneum</name>
    <dbReference type="NCBI Taxonomy" id="311458"/>
    <lineage>
        <taxon>Archaea</taxon>
        <taxon>Nitrososphaerota</taxon>
        <taxon>Candidatus Caldarchaeales</taxon>
        <taxon>Candidatus Caldarchaeaceae</taxon>
        <taxon>Candidatus Caldarchaeum</taxon>
    </lineage>
</organism>
<evidence type="ECO:0000313" key="1">
    <source>
        <dbReference type="EMBL" id="HGN90746.1"/>
    </source>
</evidence>
<sequence length="117" mass="13037">MSKQKKVLKVLPSLPPSAFSSLFPNFCIQVSTSSLEELSTDARKYDDVIVYIRHSPTVKLLEKWLPRFMVGDSAEVGGERFYVVSAPQRTPVSGQDVPVDEKNVLVLRCVAAKGIWL</sequence>